<evidence type="ECO:0000313" key="2">
    <source>
        <dbReference type="EMBL" id="KAK7306343.1"/>
    </source>
</evidence>
<accession>A0AAN9JXX9</accession>
<proteinExistence type="predicted"/>
<keyword evidence="1" id="KW-0732">Signal</keyword>
<sequence>MNSATICRCLIMSLCSVTTKLVRSLHMKYVHDGSVIAAINHDQGPVAKFGMTVGGLCLMRHLLGSLQITPRLHANKMSDRKLEEPTSLAMLNYEGEVLNSALNYEGEVLNSSLSLEDSRLNSREQHLFGTWFIGHKVCHGQEIGHELFLLMANHMVRLIRWLKGNWGSARYLSWLGTWHASDLAQDDGDSSRLYAD</sequence>
<dbReference type="EMBL" id="JAYMYQ010000011">
    <property type="protein sequence ID" value="KAK7306343.1"/>
    <property type="molecule type" value="Genomic_DNA"/>
</dbReference>
<gene>
    <name evidence="2" type="ORF">VNO77_44275</name>
</gene>
<feature type="chain" id="PRO_5043054710" evidence="1">
    <location>
        <begin position="25"/>
        <end position="196"/>
    </location>
</feature>
<evidence type="ECO:0000256" key="1">
    <source>
        <dbReference type="SAM" id="SignalP"/>
    </source>
</evidence>
<feature type="signal peptide" evidence="1">
    <location>
        <begin position="1"/>
        <end position="24"/>
    </location>
</feature>
<comment type="caution">
    <text evidence="2">The sequence shown here is derived from an EMBL/GenBank/DDBJ whole genome shotgun (WGS) entry which is preliminary data.</text>
</comment>
<evidence type="ECO:0000313" key="3">
    <source>
        <dbReference type="Proteomes" id="UP001367508"/>
    </source>
</evidence>
<keyword evidence="3" id="KW-1185">Reference proteome</keyword>
<reference evidence="2 3" key="1">
    <citation type="submission" date="2024-01" db="EMBL/GenBank/DDBJ databases">
        <title>The genomes of 5 underutilized Papilionoideae crops provide insights into root nodulation and disease resistanc.</title>
        <authorList>
            <person name="Jiang F."/>
        </authorList>
    </citation>
    <scope>NUCLEOTIDE SEQUENCE [LARGE SCALE GENOMIC DNA]</scope>
    <source>
        <strain evidence="2">LVBAO_FW01</strain>
        <tissue evidence="2">Leaves</tissue>
    </source>
</reference>
<dbReference type="AlphaFoldDB" id="A0AAN9JXX9"/>
<name>A0AAN9JXX9_CANGL</name>
<organism evidence="2 3">
    <name type="scientific">Canavalia gladiata</name>
    <name type="common">Sword bean</name>
    <name type="synonym">Dolichos gladiatus</name>
    <dbReference type="NCBI Taxonomy" id="3824"/>
    <lineage>
        <taxon>Eukaryota</taxon>
        <taxon>Viridiplantae</taxon>
        <taxon>Streptophyta</taxon>
        <taxon>Embryophyta</taxon>
        <taxon>Tracheophyta</taxon>
        <taxon>Spermatophyta</taxon>
        <taxon>Magnoliopsida</taxon>
        <taxon>eudicotyledons</taxon>
        <taxon>Gunneridae</taxon>
        <taxon>Pentapetalae</taxon>
        <taxon>rosids</taxon>
        <taxon>fabids</taxon>
        <taxon>Fabales</taxon>
        <taxon>Fabaceae</taxon>
        <taxon>Papilionoideae</taxon>
        <taxon>50 kb inversion clade</taxon>
        <taxon>NPAAA clade</taxon>
        <taxon>indigoferoid/millettioid clade</taxon>
        <taxon>Phaseoleae</taxon>
        <taxon>Canavalia</taxon>
    </lineage>
</organism>
<protein>
    <submittedName>
        <fullName evidence="2">Uncharacterized protein</fullName>
    </submittedName>
</protein>
<dbReference type="Proteomes" id="UP001367508">
    <property type="component" value="Unassembled WGS sequence"/>
</dbReference>